<dbReference type="EMBL" id="JBHLZF010000001">
    <property type="protein sequence ID" value="MFB9896540.1"/>
    <property type="molecule type" value="Genomic_DNA"/>
</dbReference>
<dbReference type="NCBIfam" id="TIGR00173">
    <property type="entry name" value="menD"/>
    <property type="match status" value="1"/>
</dbReference>
<comment type="cofactor">
    <cofactor evidence="6">
        <name>Mg(2+)</name>
        <dbReference type="ChEBI" id="CHEBI:18420"/>
    </cofactor>
    <cofactor evidence="6">
        <name>Mn(2+)</name>
        <dbReference type="ChEBI" id="CHEBI:29035"/>
    </cofactor>
</comment>
<protein>
    <recommendedName>
        <fullName evidence="6">2-succinyl-5-enolpyruvyl-6-hydroxy-3-cyclohexene-1-carboxylate synthase</fullName>
        <shortName evidence="6">SEPHCHC synthase</shortName>
        <ecNumber evidence="6">2.2.1.9</ecNumber>
    </recommendedName>
    <alternativeName>
        <fullName evidence="6">Menaquinone biosynthesis protein MenD</fullName>
    </alternativeName>
</protein>
<gene>
    <name evidence="6 8" type="primary">menD</name>
    <name evidence="8" type="ORF">ACFFK8_01550</name>
</gene>
<sequence>MYSSKDHVNILTALLLGHGVRHAVVCPGSRNSPVVHNLAVCPELTCYPVTDERSAGFYALGICQALGEPVVVCVTSGSALLNVAPAVAEACYQHLPLVVVSADRPAQWIDQLDGQTLPQPGALGGLVRKVVNLAEPHDDEERWYCNRLVNEALLAARRGGGGPVHINVPIGEPLFDYTVERLPRERVIHGLPTEPTVVNRDMLARFEHARRPMIVVGQLRRGAFPQSLGGRLHALGYVVLQERLSIAGRTAAGLDETMALIDGDDRYLPDFILYVGDTLVSKQARRFLRRAREAECWTVCPDGEIHDVLMNLTGVIAAEPRDVLQQLGTASMTTFRDLWAPVQLRAARYRAVFEPDYSQMLAVKRLEELTERNAPGSETHYANSMAVRLGCIFSWHYIHCNRGVNGIEGSLSTAAGYSLVTDKHVYCVIGDLSFFYDQNALWNRNLRGNLRILLLNNGCGGIFYQLDGLDRSPACDRYVAASHRTTAEGICRENGIAYYCADNTASLNRLLGVLTAACSDRPILLEVQTDGREDARIYQNYIQNIKIWKETGNP</sequence>
<comment type="catalytic activity">
    <reaction evidence="6">
        <text>isochorismate + 2-oxoglutarate + H(+) = 5-enolpyruvoyl-6-hydroxy-2-succinyl-cyclohex-3-ene-1-carboxylate + CO2</text>
        <dbReference type="Rhea" id="RHEA:25593"/>
        <dbReference type="ChEBI" id="CHEBI:15378"/>
        <dbReference type="ChEBI" id="CHEBI:16526"/>
        <dbReference type="ChEBI" id="CHEBI:16810"/>
        <dbReference type="ChEBI" id="CHEBI:29780"/>
        <dbReference type="ChEBI" id="CHEBI:58818"/>
        <dbReference type="EC" id="2.2.1.9"/>
    </reaction>
</comment>
<keyword evidence="2 6" id="KW-0479">Metal-binding</keyword>
<keyword evidence="6" id="KW-0474">Menaquinone biosynthesis</keyword>
<dbReference type="Gene3D" id="3.40.50.970">
    <property type="match status" value="2"/>
</dbReference>
<dbReference type="Pfam" id="PF02776">
    <property type="entry name" value="TPP_enzyme_N"/>
    <property type="match status" value="1"/>
</dbReference>
<keyword evidence="3 6" id="KW-0460">Magnesium</keyword>
<evidence type="ECO:0000256" key="4">
    <source>
        <dbReference type="ARBA" id="ARBA00023052"/>
    </source>
</evidence>
<evidence type="ECO:0000256" key="3">
    <source>
        <dbReference type="ARBA" id="ARBA00022842"/>
    </source>
</evidence>
<dbReference type="InterPro" id="IPR029061">
    <property type="entry name" value="THDP-binding"/>
</dbReference>
<dbReference type="InterPro" id="IPR012001">
    <property type="entry name" value="Thiamin_PyroP_enz_TPP-bd_dom"/>
</dbReference>
<comment type="cofactor">
    <cofactor evidence="6">
        <name>thiamine diphosphate</name>
        <dbReference type="ChEBI" id="CHEBI:58937"/>
    </cofactor>
    <text evidence="6">Binds 1 thiamine pyrophosphate per subunit.</text>
</comment>
<comment type="caution">
    <text evidence="8">The sequence shown here is derived from an EMBL/GenBank/DDBJ whole genome shotgun (WGS) entry which is preliminary data.</text>
</comment>
<comment type="pathway">
    <text evidence="6">Quinol/quinone metabolism; menaquinone biosynthesis.</text>
</comment>
<dbReference type="PANTHER" id="PTHR42916:SF1">
    <property type="entry name" value="PROTEIN PHYLLO, CHLOROPLASTIC"/>
    <property type="match status" value="1"/>
</dbReference>
<accession>A0ABV5ZHX1</accession>
<dbReference type="PANTHER" id="PTHR42916">
    <property type="entry name" value="2-SUCCINYL-5-ENOLPYRUVYL-6-HYDROXY-3-CYCLOHEXENE-1-CARBOXYLATE SYNTHASE"/>
    <property type="match status" value="1"/>
</dbReference>
<keyword evidence="1 6" id="KW-0808">Transferase</keyword>
<organism evidence="8 9">
    <name type="scientific">Hallella seregens ATCC 51272</name>
    <dbReference type="NCBI Taxonomy" id="1336250"/>
    <lineage>
        <taxon>Bacteria</taxon>
        <taxon>Pseudomonadati</taxon>
        <taxon>Bacteroidota</taxon>
        <taxon>Bacteroidia</taxon>
        <taxon>Bacteroidales</taxon>
        <taxon>Prevotellaceae</taxon>
        <taxon>Hallella</taxon>
    </lineage>
</organism>
<comment type="subunit">
    <text evidence="6">Homodimer.</text>
</comment>
<comment type="pathway">
    <text evidence="6">Quinol/quinone metabolism; 1,4-dihydroxy-2-naphthoate biosynthesis; 1,4-dihydroxy-2-naphthoate from chorismate: step 2/7.</text>
</comment>
<evidence type="ECO:0000313" key="9">
    <source>
        <dbReference type="Proteomes" id="UP001589688"/>
    </source>
</evidence>
<reference evidence="8 9" key="1">
    <citation type="submission" date="2024-09" db="EMBL/GenBank/DDBJ databases">
        <authorList>
            <person name="Sun Q."/>
            <person name="Mori K."/>
        </authorList>
    </citation>
    <scope>NUCLEOTIDE SEQUENCE [LARGE SCALE GENOMIC DNA]</scope>
    <source>
        <strain evidence="8 9">ATCC 51272</strain>
    </source>
</reference>
<evidence type="ECO:0000256" key="1">
    <source>
        <dbReference type="ARBA" id="ARBA00022679"/>
    </source>
</evidence>
<dbReference type="CDD" id="cd07037">
    <property type="entry name" value="TPP_PYR_MenD"/>
    <property type="match status" value="1"/>
</dbReference>
<dbReference type="InterPro" id="IPR004433">
    <property type="entry name" value="MenaQ_synth_MenD"/>
</dbReference>
<evidence type="ECO:0000259" key="7">
    <source>
        <dbReference type="Pfam" id="PF02776"/>
    </source>
</evidence>
<dbReference type="Gene3D" id="3.40.50.1220">
    <property type="entry name" value="TPP-binding domain"/>
    <property type="match status" value="1"/>
</dbReference>
<keyword evidence="4 6" id="KW-0786">Thiamine pyrophosphate</keyword>
<keyword evidence="5 6" id="KW-0464">Manganese</keyword>
<comment type="function">
    <text evidence="6">Catalyzes the thiamine diphosphate-dependent decarboxylation of 2-oxoglutarate and the subsequent addition of the resulting succinic semialdehyde-thiamine pyrophosphate anion to isochorismate to yield 2-succinyl-5-enolpyruvyl-6-hydroxy-3-cyclohexene-1-carboxylate (SEPHCHC).</text>
</comment>
<evidence type="ECO:0000256" key="5">
    <source>
        <dbReference type="ARBA" id="ARBA00023211"/>
    </source>
</evidence>
<evidence type="ECO:0000256" key="2">
    <source>
        <dbReference type="ARBA" id="ARBA00022723"/>
    </source>
</evidence>
<comment type="similarity">
    <text evidence="6">Belongs to the TPP enzyme family. MenD subfamily.</text>
</comment>
<dbReference type="PIRSF" id="PIRSF004983">
    <property type="entry name" value="MenD"/>
    <property type="match status" value="1"/>
</dbReference>
<evidence type="ECO:0000313" key="8">
    <source>
        <dbReference type="EMBL" id="MFB9896540.1"/>
    </source>
</evidence>
<dbReference type="Proteomes" id="UP001589688">
    <property type="component" value="Unassembled WGS sequence"/>
</dbReference>
<evidence type="ECO:0000256" key="6">
    <source>
        <dbReference type="HAMAP-Rule" id="MF_01659"/>
    </source>
</evidence>
<dbReference type="EC" id="2.2.1.9" evidence="6"/>
<dbReference type="HAMAP" id="MF_01659">
    <property type="entry name" value="MenD"/>
    <property type="match status" value="1"/>
</dbReference>
<dbReference type="SUPFAM" id="SSF52518">
    <property type="entry name" value="Thiamin diphosphate-binding fold (THDP-binding)"/>
    <property type="match status" value="2"/>
</dbReference>
<feature type="domain" description="Thiamine pyrophosphate enzyme N-terminal TPP-binding" evidence="7">
    <location>
        <begin position="10"/>
        <end position="111"/>
    </location>
</feature>
<dbReference type="GO" id="GO:0070204">
    <property type="term" value="F:2-succinyl-5-enolpyruvyl-6-hydroxy-3-cyclohexene-1-carboxylic-acid synthase activity"/>
    <property type="evidence" value="ECO:0007669"/>
    <property type="project" value="UniProtKB-EC"/>
</dbReference>
<name>A0ABV5ZHX1_9BACT</name>
<proteinExistence type="inferred from homology"/>
<dbReference type="RefSeq" id="WP_027952101.1">
    <property type="nucleotide sequence ID" value="NZ_JADU01000011.1"/>
</dbReference>
<keyword evidence="9" id="KW-1185">Reference proteome</keyword>